<dbReference type="InterPro" id="IPR010666">
    <property type="entry name" value="Znf_GRF"/>
</dbReference>
<dbReference type="Gene3D" id="3.60.10.10">
    <property type="entry name" value="Endonuclease/exonuclease/phosphatase"/>
    <property type="match status" value="1"/>
</dbReference>
<keyword evidence="4 12" id="KW-0863">Zinc-finger</keyword>
<keyword evidence="7 10" id="KW-0460">Magnesium</keyword>
<feature type="binding site" evidence="10">
    <location>
        <position position="299"/>
    </location>
    <ligand>
        <name>Mg(2+)</name>
        <dbReference type="ChEBI" id="CHEBI:18420"/>
        <label>1</label>
    </ligand>
</feature>
<evidence type="ECO:0000256" key="11">
    <source>
        <dbReference type="PIRSR" id="PIRSR604808-3"/>
    </source>
</evidence>
<comment type="similarity">
    <text evidence="1">Belongs to the DNA repair enzymes AP/ExoA family.</text>
</comment>
<keyword evidence="3 10" id="KW-0479">Metal-binding</keyword>
<evidence type="ECO:0000313" key="15">
    <source>
        <dbReference type="EMBL" id="KAL0379129.1"/>
    </source>
</evidence>
<feature type="domain" description="GRF-type" evidence="14">
    <location>
        <begin position="586"/>
        <end position="638"/>
    </location>
</feature>
<feature type="binding site" evidence="10">
    <location>
        <position position="7"/>
    </location>
    <ligand>
        <name>Mg(2+)</name>
        <dbReference type="ChEBI" id="CHEBI:18420"/>
        <label>1</label>
    </ligand>
</feature>
<dbReference type="InterPro" id="IPR005135">
    <property type="entry name" value="Endo/exonuclease/phosphatase"/>
</dbReference>
<evidence type="ECO:0000256" key="1">
    <source>
        <dbReference type="ARBA" id="ARBA00007092"/>
    </source>
</evidence>
<evidence type="ECO:0000256" key="5">
    <source>
        <dbReference type="ARBA" id="ARBA00022801"/>
    </source>
</evidence>
<feature type="active site" evidence="9">
    <location>
        <position position="155"/>
    </location>
</feature>
<dbReference type="Pfam" id="PF06839">
    <property type="entry name" value="Zn_ribbon_GRF"/>
    <property type="match status" value="1"/>
</dbReference>
<keyword evidence="5" id="KW-0378">Hydrolase</keyword>
<protein>
    <recommendedName>
        <fullName evidence="2">DNA-(apurinic or apyrimidinic site) endonuclease 2</fullName>
    </recommendedName>
</protein>
<organism evidence="15">
    <name type="scientific">Sesamum radiatum</name>
    <name type="common">Black benniseed</name>
    <dbReference type="NCBI Taxonomy" id="300843"/>
    <lineage>
        <taxon>Eukaryota</taxon>
        <taxon>Viridiplantae</taxon>
        <taxon>Streptophyta</taxon>
        <taxon>Embryophyta</taxon>
        <taxon>Tracheophyta</taxon>
        <taxon>Spermatophyta</taxon>
        <taxon>Magnoliopsida</taxon>
        <taxon>eudicotyledons</taxon>
        <taxon>Gunneridae</taxon>
        <taxon>Pentapetalae</taxon>
        <taxon>asterids</taxon>
        <taxon>lamiids</taxon>
        <taxon>Lamiales</taxon>
        <taxon>Pedaliaceae</taxon>
        <taxon>Sesamum</taxon>
    </lineage>
</organism>
<dbReference type="EMBL" id="JACGWJ010000013">
    <property type="protein sequence ID" value="KAL0379129.1"/>
    <property type="molecule type" value="Genomic_DNA"/>
</dbReference>
<accession>A0AAW2RGD3</accession>
<dbReference type="GO" id="GO:0016829">
    <property type="term" value="F:lyase activity"/>
    <property type="evidence" value="ECO:0007669"/>
    <property type="project" value="UniProtKB-KW"/>
</dbReference>
<feature type="binding site" evidence="10">
    <location>
        <position position="198"/>
    </location>
    <ligand>
        <name>Mg(2+)</name>
        <dbReference type="ChEBI" id="CHEBI:18420"/>
        <label>1</label>
    </ligand>
</feature>
<proteinExistence type="inferred from homology"/>
<keyword evidence="10" id="KW-0464">Manganese</keyword>
<evidence type="ECO:0000256" key="4">
    <source>
        <dbReference type="ARBA" id="ARBA00022771"/>
    </source>
</evidence>
<feature type="active site" description="Proton donor/acceptor" evidence="9">
    <location>
        <position position="196"/>
    </location>
</feature>
<dbReference type="InterPro" id="IPR004808">
    <property type="entry name" value="AP_endonuc_1"/>
</dbReference>
<dbReference type="GO" id="GO:0006284">
    <property type="term" value="P:base-excision repair"/>
    <property type="evidence" value="ECO:0007669"/>
    <property type="project" value="TreeGrafter"/>
</dbReference>
<evidence type="ECO:0000256" key="2">
    <source>
        <dbReference type="ARBA" id="ARBA00013541"/>
    </source>
</evidence>
<gene>
    <name evidence="15" type="ORF">Sradi_3218400</name>
</gene>
<evidence type="ECO:0000256" key="7">
    <source>
        <dbReference type="ARBA" id="ARBA00022842"/>
    </source>
</evidence>
<feature type="active site" description="Proton acceptor" evidence="9">
    <location>
        <position position="299"/>
    </location>
</feature>
<feature type="binding site" evidence="10">
    <location>
        <position position="196"/>
    </location>
    <ligand>
        <name>Mg(2+)</name>
        <dbReference type="ChEBI" id="CHEBI:18420"/>
        <label>1</label>
    </ligand>
</feature>
<dbReference type="GO" id="GO:0005634">
    <property type="term" value="C:nucleus"/>
    <property type="evidence" value="ECO:0007669"/>
    <property type="project" value="TreeGrafter"/>
</dbReference>
<feature type="compositionally biased region" description="Basic and acidic residues" evidence="13">
    <location>
        <begin position="535"/>
        <end position="545"/>
    </location>
</feature>
<dbReference type="PROSITE" id="PS51435">
    <property type="entry name" value="AP_NUCLEASE_F1_4"/>
    <property type="match status" value="1"/>
</dbReference>
<dbReference type="InterPro" id="IPR036691">
    <property type="entry name" value="Endo/exonu/phosph_ase_sf"/>
</dbReference>
<evidence type="ECO:0000256" key="3">
    <source>
        <dbReference type="ARBA" id="ARBA00022723"/>
    </source>
</evidence>
<feature type="site" description="Transition state stabilizer" evidence="11">
    <location>
        <position position="198"/>
    </location>
</feature>
<evidence type="ECO:0000256" key="6">
    <source>
        <dbReference type="ARBA" id="ARBA00022833"/>
    </source>
</evidence>
<keyword evidence="15" id="KW-0456">Lyase</keyword>
<dbReference type="GO" id="GO:0008270">
    <property type="term" value="F:zinc ion binding"/>
    <property type="evidence" value="ECO:0007669"/>
    <property type="project" value="UniProtKB-KW"/>
</dbReference>
<feature type="site" description="Interaction with DNA substrate" evidence="11">
    <location>
        <position position="299"/>
    </location>
</feature>
<comment type="caution">
    <text evidence="15">The sequence shown here is derived from an EMBL/GenBank/DDBJ whole genome shotgun (WGS) entry which is preliminary data.</text>
</comment>
<dbReference type="Pfam" id="PF03372">
    <property type="entry name" value="Exo_endo_phos"/>
    <property type="match status" value="1"/>
</dbReference>
<feature type="site" description="Important for catalytic activity" evidence="11">
    <location>
        <position position="240"/>
    </location>
</feature>
<dbReference type="PANTHER" id="PTHR22748">
    <property type="entry name" value="AP ENDONUCLEASE"/>
    <property type="match status" value="1"/>
</dbReference>
<dbReference type="GO" id="GO:0008081">
    <property type="term" value="F:phosphoric diester hydrolase activity"/>
    <property type="evidence" value="ECO:0007669"/>
    <property type="project" value="TreeGrafter"/>
</dbReference>
<evidence type="ECO:0000259" key="14">
    <source>
        <dbReference type="PROSITE" id="PS51999"/>
    </source>
</evidence>
<reference evidence="15" key="1">
    <citation type="submission" date="2020-06" db="EMBL/GenBank/DDBJ databases">
        <authorList>
            <person name="Li T."/>
            <person name="Hu X."/>
            <person name="Zhang T."/>
            <person name="Song X."/>
            <person name="Zhang H."/>
            <person name="Dai N."/>
            <person name="Sheng W."/>
            <person name="Hou X."/>
            <person name="Wei L."/>
        </authorList>
    </citation>
    <scope>NUCLEOTIDE SEQUENCE</scope>
    <source>
        <strain evidence="15">G02</strain>
        <tissue evidence="15">Leaf</tissue>
    </source>
</reference>
<dbReference type="PANTHER" id="PTHR22748:SF4">
    <property type="entry name" value="DNA-(APURINIC OR APYRIMIDINIC SITE) ENDONUCLEASE 2"/>
    <property type="match status" value="1"/>
</dbReference>
<dbReference type="GO" id="GO:0003906">
    <property type="term" value="F:DNA-(apurinic or apyrimidinic site) endonuclease activity"/>
    <property type="evidence" value="ECO:0007669"/>
    <property type="project" value="TreeGrafter"/>
</dbReference>
<dbReference type="GO" id="GO:0008311">
    <property type="term" value="F:double-stranded DNA 3'-5' DNA exonuclease activity"/>
    <property type="evidence" value="ECO:0007669"/>
    <property type="project" value="TreeGrafter"/>
</dbReference>
<evidence type="ECO:0000256" key="13">
    <source>
        <dbReference type="SAM" id="MobiDB-lite"/>
    </source>
</evidence>
<evidence type="ECO:0000256" key="9">
    <source>
        <dbReference type="PIRSR" id="PIRSR604808-1"/>
    </source>
</evidence>
<name>A0AAW2RGD3_SESRA</name>
<feature type="compositionally biased region" description="Polar residues" evidence="13">
    <location>
        <begin position="548"/>
        <end position="560"/>
    </location>
</feature>
<reference evidence="15" key="2">
    <citation type="journal article" date="2024" name="Plant">
        <title>Genomic evolution and insights into agronomic trait innovations of Sesamum species.</title>
        <authorList>
            <person name="Miao H."/>
            <person name="Wang L."/>
            <person name="Qu L."/>
            <person name="Liu H."/>
            <person name="Sun Y."/>
            <person name="Le M."/>
            <person name="Wang Q."/>
            <person name="Wei S."/>
            <person name="Zheng Y."/>
            <person name="Lin W."/>
            <person name="Duan Y."/>
            <person name="Cao H."/>
            <person name="Xiong S."/>
            <person name="Wang X."/>
            <person name="Wei L."/>
            <person name="Li C."/>
            <person name="Ma Q."/>
            <person name="Ju M."/>
            <person name="Zhao R."/>
            <person name="Li G."/>
            <person name="Mu C."/>
            <person name="Tian Q."/>
            <person name="Mei H."/>
            <person name="Zhang T."/>
            <person name="Gao T."/>
            <person name="Zhang H."/>
        </authorList>
    </citation>
    <scope>NUCLEOTIDE SEQUENCE</scope>
    <source>
        <strain evidence="15">G02</strain>
    </source>
</reference>
<keyword evidence="6" id="KW-0862">Zinc</keyword>
<dbReference type="AlphaFoldDB" id="A0AAW2RGD3"/>
<sequence>MKIVTYNVNGLRPRVSQFGSLRKLLDALDADIICFQETKLSRQELRADLVQAEGYESFFSCTRTSDKGRTGYSGVATFCRVKSAFSSDEVALPVSAEEGFTGVLKISPGSGSRKSEYSSVVEGLEDFSTDELLKIDGEGRCIITDHEHFVLFNVYGPRAQCDDTERIEFKHKFFNILQKRWESLLGQGRRIFVVGDLNIAPSAIDRCDAGPDFDNNEREAYTCWPTNSGAEEFNFGTRIDHILSAGPCLHKEENLGCNIVTCHVKECDILEQFKRWKPGNTPRHKDINGRAAKLEGSDHVPVYVSLVEIPNIQQHNTPSLSTRYCPQVYGCQQTLVYVGIHLKGKVVQEYAAKAIMWQKSDISLMVFQDKLLMFSYFPMRSFLVAVKSQGLKLQPADETSLSGGSNSISEDSIVLERCSQLIKRPLDACSPSLSEVIHQGVLCTSDASFDGEHKESSSESPCSQIGRSKTFSSVVSKKKARQCQSSQLSQLSVKSFFKKTVAVSGDPNSFPADSKVSQVDISCPYSGVNETSIDGGDHDSTKEWPAEQSLSMQEDTSQPSENEKNNVALVEWQRIQQLMQTSIPLCKGHKEPCVSRVVKKSGPNLGRRFYVCARAEVFEALDALFLVVLHSCLLRMIV</sequence>
<feature type="binding site" evidence="10">
    <location>
        <position position="37"/>
    </location>
    <ligand>
        <name>Mg(2+)</name>
        <dbReference type="ChEBI" id="CHEBI:18420"/>
        <label>1</label>
    </ligand>
</feature>
<evidence type="ECO:0000256" key="12">
    <source>
        <dbReference type="PROSITE-ProRule" id="PRU01343"/>
    </source>
</evidence>
<feature type="region of interest" description="Disordered" evidence="13">
    <location>
        <begin position="530"/>
        <end position="563"/>
    </location>
</feature>
<dbReference type="SUPFAM" id="SSF56219">
    <property type="entry name" value="DNase I-like"/>
    <property type="match status" value="1"/>
</dbReference>
<dbReference type="PROSITE" id="PS51999">
    <property type="entry name" value="ZF_GRF"/>
    <property type="match status" value="1"/>
</dbReference>
<keyword evidence="8" id="KW-0539">Nucleus</keyword>
<feature type="binding site" evidence="10">
    <location>
        <position position="298"/>
    </location>
    <ligand>
        <name>Mg(2+)</name>
        <dbReference type="ChEBI" id="CHEBI:18420"/>
        <label>1</label>
    </ligand>
</feature>
<evidence type="ECO:0000256" key="10">
    <source>
        <dbReference type="PIRSR" id="PIRSR604808-2"/>
    </source>
</evidence>
<comment type="cofactor">
    <cofactor evidence="10">
        <name>Mg(2+)</name>
        <dbReference type="ChEBI" id="CHEBI:18420"/>
    </cofactor>
    <cofactor evidence="10">
        <name>Mn(2+)</name>
        <dbReference type="ChEBI" id="CHEBI:29035"/>
    </cofactor>
    <text evidence="10">Probably binds two magnesium or manganese ions per subunit.</text>
</comment>
<evidence type="ECO:0000256" key="8">
    <source>
        <dbReference type="ARBA" id="ARBA00023242"/>
    </source>
</evidence>